<proteinExistence type="predicted"/>
<gene>
    <name evidence="2" type="ORF">ACFONA_05565</name>
</gene>
<evidence type="ECO:0000259" key="1">
    <source>
        <dbReference type="Pfam" id="PF13548"/>
    </source>
</evidence>
<reference evidence="3" key="1">
    <citation type="journal article" date="2019" name="Int. J. Syst. Evol. Microbiol.">
        <title>The Global Catalogue of Microorganisms (GCM) 10K type strain sequencing project: providing services to taxonomists for standard genome sequencing and annotation.</title>
        <authorList>
            <consortium name="The Broad Institute Genomics Platform"/>
            <consortium name="The Broad Institute Genome Sequencing Center for Infectious Disease"/>
            <person name="Wu L."/>
            <person name="Ma J."/>
        </authorList>
    </citation>
    <scope>NUCLEOTIDE SEQUENCE [LARGE SCALE GENOMIC DNA]</scope>
    <source>
        <strain evidence="3">KCTC 42739</strain>
    </source>
</reference>
<organism evidence="2 3">
    <name type="scientific">Sphingomonas hylomeconis</name>
    <dbReference type="NCBI Taxonomy" id="1395958"/>
    <lineage>
        <taxon>Bacteria</taxon>
        <taxon>Pseudomonadati</taxon>
        <taxon>Pseudomonadota</taxon>
        <taxon>Alphaproteobacteria</taxon>
        <taxon>Sphingomonadales</taxon>
        <taxon>Sphingomonadaceae</taxon>
        <taxon>Sphingomonas</taxon>
    </lineage>
</organism>
<dbReference type="Proteomes" id="UP001595713">
    <property type="component" value="Unassembled WGS sequence"/>
</dbReference>
<name>A0ABV7SVF3_9SPHN</name>
<evidence type="ECO:0000313" key="3">
    <source>
        <dbReference type="Proteomes" id="UP001595713"/>
    </source>
</evidence>
<dbReference type="EMBL" id="JBHRXP010000002">
    <property type="protein sequence ID" value="MFC3579627.1"/>
    <property type="molecule type" value="Genomic_DNA"/>
</dbReference>
<feature type="domain" description="DUF4126" evidence="1">
    <location>
        <begin position="3"/>
        <end position="142"/>
    </location>
</feature>
<dbReference type="Pfam" id="PF13548">
    <property type="entry name" value="DUF4126"/>
    <property type="match status" value="1"/>
</dbReference>
<comment type="caution">
    <text evidence="2">The sequence shown here is derived from an EMBL/GenBank/DDBJ whole genome shotgun (WGS) entry which is preliminary data.</text>
</comment>
<accession>A0ABV7SVF3</accession>
<evidence type="ECO:0000313" key="2">
    <source>
        <dbReference type="EMBL" id="MFC3579627.1"/>
    </source>
</evidence>
<dbReference type="InterPro" id="IPR025196">
    <property type="entry name" value="DUF4126"/>
</dbReference>
<protein>
    <submittedName>
        <fullName evidence="2">DUF4126 family protein</fullName>
    </submittedName>
</protein>
<sequence>MLASILMGLVGGQRAMTPLAAVAIAAARDELPADNSAPKLLGHPIVAAGALTLAVAEMAGDKQKTAPDRIVLVGLAARFVTSAIAGAALVPRRQRWLGAAAGGVTAVIASYPGWRARMAAIPDYGQTPTGFVEDAAVIAGAAAIVRGQRPATA</sequence>
<dbReference type="RefSeq" id="WP_261293474.1">
    <property type="nucleotide sequence ID" value="NZ_JANQBK010000003.1"/>
</dbReference>
<keyword evidence="3" id="KW-1185">Reference proteome</keyword>